<reference evidence="3" key="1">
    <citation type="submission" date="2023-07" db="EMBL/GenBank/DDBJ databases">
        <title>Sorghum-associated microbial communities from plants grown in Nebraska, USA.</title>
        <authorList>
            <person name="Schachtman D."/>
        </authorList>
    </citation>
    <scope>NUCLEOTIDE SEQUENCE</scope>
    <source>
        <strain evidence="3">BE330</strain>
    </source>
</reference>
<dbReference type="Pfam" id="PF20066">
    <property type="entry name" value="Glyoxalase_8"/>
    <property type="match status" value="1"/>
</dbReference>
<evidence type="ECO:0000313" key="3">
    <source>
        <dbReference type="EMBL" id="MDR6218813.1"/>
    </source>
</evidence>
<dbReference type="Proteomes" id="UP001185331">
    <property type="component" value="Unassembled WGS sequence"/>
</dbReference>
<comment type="caution">
    <text evidence="3">The sequence shown here is derived from an EMBL/GenBank/DDBJ whole genome shotgun (WGS) entry which is preliminary data.</text>
</comment>
<evidence type="ECO:0000256" key="1">
    <source>
        <dbReference type="SAM" id="MobiDB-lite"/>
    </source>
</evidence>
<organism evidence="3 4">
    <name type="scientific">Deinococcus soli</name>
    <name type="common">ex Cha et al. 2016</name>
    <dbReference type="NCBI Taxonomy" id="1309411"/>
    <lineage>
        <taxon>Bacteria</taxon>
        <taxon>Thermotogati</taxon>
        <taxon>Deinococcota</taxon>
        <taxon>Deinococci</taxon>
        <taxon>Deinococcales</taxon>
        <taxon>Deinococcaceae</taxon>
        <taxon>Deinococcus</taxon>
    </lineage>
</organism>
<dbReference type="AlphaFoldDB" id="A0AAE3XDC6"/>
<feature type="region of interest" description="Disordered" evidence="1">
    <location>
        <begin position="270"/>
        <end position="289"/>
    </location>
</feature>
<evidence type="ECO:0000313" key="4">
    <source>
        <dbReference type="Proteomes" id="UP001185331"/>
    </source>
</evidence>
<dbReference type="EMBL" id="JAVDQK010000005">
    <property type="protein sequence ID" value="MDR6218813.1"/>
    <property type="molecule type" value="Genomic_DNA"/>
</dbReference>
<evidence type="ECO:0000259" key="2">
    <source>
        <dbReference type="Pfam" id="PF20066"/>
    </source>
</evidence>
<dbReference type="InterPro" id="IPR045517">
    <property type="entry name" value="Glyoxalase_8"/>
</dbReference>
<accession>A0AAE3XDC6</accession>
<feature type="compositionally biased region" description="Polar residues" evidence="1">
    <location>
        <begin position="270"/>
        <end position="280"/>
    </location>
</feature>
<proteinExistence type="predicted"/>
<gene>
    <name evidence="3" type="ORF">J2Y00_002410</name>
</gene>
<protein>
    <recommendedName>
        <fullName evidence="2">Glyoxalase-related protein domain-containing protein</fullName>
    </recommendedName>
</protein>
<dbReference type="RefSeq" id="WP_309853442.1">
    <property type="nucleotide sequence ID" value="NZ_JAVDQJ010000004.1"/>
</dbReference>
<sequence length="432" mass="46898">MYMSTDAHFKRAARTVRTALQATLPDLNHTHALEVTARLAGYHDWNTARGLITQGRALSVRAEHALAHARHAAAFLRARHPDGTPTAEHLARLALNAFDDATFSGTPLDPARLGGQLPAIVLVCCDDPVIRAAALRTLARAEAQQHSRQSLPATDSVALLGTAPELLGDLSGPHALGSGVLTPAFTPAAVTAYLSGPELDHCRRVVLTAESGADLGLLSREYRRRLQELTFTAGLPFMTSADAHAWLSGQDLPAAPAALLTLTPSSVSALTPLRTSQTPDPLTDPRERRRQNRLWNHRREQRYAAFAAQTGWTVKRAPTFQLTAGRYLHAVAPDLRVDHANLWFTPDGDVVITNDPYASPQMISEDPAYAALRAAGWTVELARSLHNPHGCTLAILRAGRPLAALREEVNRFARQQLRPVHTLSAHQLGNPF</sequence>
<feature type="domain" description="Glyoxalase-related protein" evidence="2">
    <location>
        <begin position="5"/>
        <end position="56"/>
    </location>
</feature>
<name>A0AAE3XDC6_9DEIO</name>